<feature type="region of interest" description="Disordered" evidence="1">
    <location>
        <begin position="114"/>
        <end position="136"/>
    </location>
</feature>
<feature type="compositionally biased region" description="Low complexity" evidence="1">
    <location>
        <begin position="330"/>
        <end position="345"/>
    </location>
</feature>
<sequence precursor="true">MALSVPSRPRLVPVVPILLGIAWGTAGASPGQDQPGGVPETEAASGEEQALRAFNEAFVEAYDRGDAPALASMYAEDAEVFEADGARYRGRSLVEQRYADLFESDPGARLELSPEETRMLSPEVAKEEGRSVVSPAEGPPVSHLYTALFVKRDGRWLLASVREEVDPLVAPGDRLRELEWMVGEWVDEGPESEARVECRWSPDGHYLLRDFSLKRAGEVVLGVSQRIAWDPIAGTFRSWEFDTEGGFGEGSWARDGDLWVVSERGVRPEGLAASSTRILERLGPDQVRWTRFDLEIDGEEVPGEERSVLTRVPPRPGLGDDPRPDPSPSAPTNSPTAPNSERNPR</sequence>
<gene>
    <name evidence="4" type="ORF">ElP_01590</name>
</gene>
<proteinExistence type="predicted"/>
<feature type="domain" description="DUF4440" evidence="3">
    <location>
        <begin position="52"/>
        <end position="158"/>
    </location>
</feature>
<dbReference type="AlphaFoldDB" id="A0A518GUS8"/>
<dbReference type="InterPro" id="IPR032710">
    <property type="entry name" value="NTF2-like_dom_sf"/>
</dbReference>
<dbReference type="Pfam" id="PF14534">
    <property type="entry name" value="DUF4440"/>
    <property type="match status" value="1"/>
</dbReference>
<feature type="signal peptide" evidence="2">
    <location>
        <begin position="1"/>
        <end position="28"/>
    </location>
</feature>
<feature type="region of interest" description="Disordered" evidence="1">
    <location>
        <begin position="28"/>
        <end position="47"/>
    </location>
</feature>
<evidence type="ECO:0000313" key="5">
    <source>
        <dbReference type="Proteomes" id="UP000317835"/>
    </source>
</evidence>
<dbReference type="RefSeq" id="WP_197446616.1">
    <property type="nucleotide sequence ID" value="NZ_CP036426.1"/>
</dbReference>
<dbReference type="NCBIfam" id="TIGR02246">
    <property type="entry name" value="SgcJ/EcaC family oxidoreductase"/>
    <property type="match status" value="1"/>
</dbReference>
<dbReference type="InterPro" id="IPR027843">
    <property type="entry name" value="DUF4440"/>
</dbReference>
<feature type="region of interest" description="Disordered" evidence="1">
    <location>
        <begin position="300"/>
        <end position="345"/>
    </location>
</feature>
<dbReference type="KEGG" id="tpla:ElP_01590"/>
<evidence type="ECO:0000259" key="3">
    <source>
        <dbReference type="Pfam" id="PF14534"/>
    </source>
</evidence>
<protein>
    <recommendedName>
        <fullName evidence="3">DUF4440 domain-containing protein</fullName>
    </recommendedName>
</protein>
<keyword evidence="5" id="KW-1185">Reference proteome</keyword>
<evidence type="ECO:0000256" key="1">
    <source>
        <dbReference type="SAM" id="MobiDB-lite"/>
    </source>
</evidence>
<dbReference type="Gene3D" id="3.10.450.50">
    <property type="match status" value="1"/>
</dbReference>
<dbReference type="Proteomes" id="UP000317835">
    <property type="component" value="Chromosome"/>
</dbReference>
<evidence type="ECO:0000256" key="2">
    <source>
        <dbReference type="SAM" id="SignalP"/>
    </source>
</evidence>
<reference evidence="4 5" key="1">
    <citation type="submission" date="2019-02" db="EMBL/GenBank/DDBJ databases">
        <title>Deep-cultivation of Planctomycetes and their phenomic and genomic characterization uncovers novel biology.</title>
        <authorList>
            <person name="Wiegand S."/>
            <person name="Jogler M."/>
            <person name="Boedeker C."/>
            <person name="Pinto D."/>
            <person name="Vollmers J."/>
            <person name="Rivas-Marin E."/>
            <person name="Kohn T."/>
            <person name="Peeters S.H."/>
            <person name="Heuer A."/>
            <person name="Rast P."/>
            <person name="Oberbeckmann S."/>
            <person name="Bunk B."/>
            <person name="Jeske O."/>
            <person name="Meyerdierks A."/>
            <person name="Storesund J.E."/>
            <person name="Kallscheuer N."/>
            <person name="Luecker S."/>
            <person name="Lage O.M."/>
            <person name="Pohl T."/>
            <person name="Merkel B.J."/>
            <person name="Hornburger P."/>
            <person name="Mueller R.-W."/>
            <person name="Bruemmer F."/>
            <person name="Labrenz M."/>
            <person name="Spormann A.M."/>
            <person name="Op den Camp H."/>
            <person name="Overmann J."/>
            <person name="Amann R."/>
            <person name="Jetten M.S.M."/>
            <person name="Mascher T."/>
            <person name="Medema M.H."/>
            <person name="Devos D.P."/>
            <person name="Kaster A.-K."/>
            <person name="Ovreas L."/>
            <person name="Rohde M."/>
            <person name="Galperin M.Y."/>
            <person name="Jogler C."/>
        </authorList>
    </citation>
    <scope>NUCLEOTIDE SEQUENCE [LARGE SCALE GENOMIC DNA]</scope>
    <source>
        <strain evidence="4 5">ElP</strain>
    </source>
</reference>
<dbReference type="SUPFAM" id="SSF54427">
    <property type="entry name" value="NTF2-like"/>
    <property type="match status" value="1"/>
</dbReference>
<dbReference type="InterPro" id="IPR011944">
    <property type="entry name" value="Steroid_delta5-4_isomerase"/>
</dbReference>
<evidence type="ECO:0000313" key="4">
    <source>
        <dbReference type="EMBL" id="QDV32331.1"/>
    </source>
</evidence>
<feature type="chain" id="PRO_5022112360" description="DUF4440 domain-containing protein" evidence="2">
    <location>
        <begin position="29"/>
        <end position="345"/>
    </location>
</feature>
<name>A0A518GUS8_9BACT</name>
<keyword evidence="2" id="KW-0732">Signal</keyword>
<dbReference type="EMBL" id="CP036426">
    <property type="protein sequence ID" value="QDV32331.1"/>
    <property type="molecule type" value="Genomic_DNA"/>
</dbReference>
<organism evidence="4 5">
    <name type="scientific">Tautonia plasticadhaerens</name>
    <dbReference type="NCBI Taxonomy" id="2527974"/>
    <lineage>
        <taxon>Bacteria</taxon>
        <taxon>Pseudomonadati</taxon>
        <taxon>Planctomycetota</taxon>
        <taxon>Planctomycetia</taxon>
        <taxon>Isosphaerales</taxon>
        <taxon>Isosphaeraceae</taxon>
        <taxon>Tautonia</taxon>
    </lineage>
</organism>
<accession>A0A518GUS8</accession>